<keyword evidence="7 8" id="KW-0998">Cell outer membrane</keyword>
<organism evidence="11 12">
    <name type="scientific">Loktanella fryxellensis</name>
    <dbReference type="NCBI Taxonomy" id="245187"/>
    <lineage>
        <taxon>Bacteria</taxon>
        <taxon>Pseudomonadati</taxon>
        <taxon>Pseudomonadota</taxon>
        <taxon>Alphaproteobacteria</taxon>
        <taxon>Rhodobacterales</taxon>
        <taxon>Roseobacteraceae</taxon>
        <taxon>Loktanella</taxon>
    </lineage>
</organism>
<dbReference type="HAMAP" id="MF_01430">
    <property type="entry name" value="OM_assembly_BamA"/>
    <property type="match status" value="1"/>
</dbReference>
<keyword evidence="3 8" id="KW-0812">Transmembrane</keyword>
<comment type="subcellular location">
    <subcellularLocation>
        <location evidence="8">Cell outer membrane</location>
    </subcellularLocation>
    <subcellularLocation>
        <location evidence="1">Membrane</location>
    </subcellularLocation>
</comment>
<comment type="function">
    <text evidence="8">Part of the outer membrane protein assembly complex, which is involved in assembly and insertion of beta-barrel proteins into the outer membrane.</text>
</comment>
<dbReference type="PIRSF" id="PIRSF006076">
    <property type="entry name" value="OM_assembly_OMP85"/>
    <property type="match status" value="1"/>
</dbReference>
<accession>A0A1H8IBS4</accession>
<evidence type="ECO:0000256" key="2">
    <source>
        <dbReference type="ARBA" id="ARBA00022452"/>
    </source>
</evidence>
<dbReference type="GO" id="GO:0043165">
    <property type="term" value="P:Gram-negative-bacterium-type cell outer membrane assembly"/>
    <property type="evidence" value="ECO:0007669"/>
    <property type="project" value="UniProtKB-UniRule"/>
</dbReference>
<protein>
    <recommendedName>
        <fullName evidence="8 9">Outer membrane protein assembly factor BamA</fullName>
    </recommendedName>
</protein>
<dbReference type="PROSITE" id="PS51779">
    <property type="entry name" value="POTRA"/>
    <property type="match status" value="3"/>
</dbReference>
<dbReference type="Gene3D" id="3.10.20.310">
    <property type="entry name" value="membrane protein fhac"/>
    <property type="match status" value="5"/>
</dbReference>
<gene>
    <name evidence="8" type="primary">bamA</name>
    <name evidence="11" type="ORF">SAMN04488003_12513</name>
</gene>
<name>A0A1H8IBS4_9RHOB</name>
<feature type="domain" description="POTRA" evidence="10">
    <location>
        <begin position="361"/>
        <end position="434"/>
    </location>
</feature>
<evidence type="ECO:0000256" key="6">
    <source>
        <dbReference type="ARBA" id="ARBA00023136"/>
    </source>
</evidence>
<evidence type="ECO:0000256" key="8">
    <source>
        <dbReference type="HAMAP-Rule" id="MF_01430"/>
    </source>
</evidence>
<dbReference type="Pfam" id="PF07244">
    <property type="entry name" value="POTRA"/>
    <property type="match status" value="4"/>
</dbReference>
<dbReference type="PANTHER" id="PTHR12815:SF23">
    <property type="entry name" value="OUTER MEMBRANE PROTEIN ASSEMBLY FACTOR BAMA"/>
    <property type="match status" value="1"/>
</dbReference>
<dbReference type="NCBIfam" id="TIGR03303">
    <property type="entry name" value="OM_YaeT"/>
    <property type="match status" value="1"/>
</dbReference>
<dbReference type="InterPro" id="IPR039910">
    <property type="entry name" value="D15-like"/>
</dbReference>
<feature type="domain" description="POTRA" evidence="10">
    <location>
        <begin position="108"/>
        <end position="185"/>
    </location>
</feature>
<feature type="chain" id="PRO_5011800370" description="Outer membrane protein assembly factor BamA" evidence="8">
    <location>
        <begin position="38"/>
        <end position="780"/>
    </location>
</feature>
<evidence type="ECO:0000256" key="3">
    <source>
        <dbReference type="ARBA" id="ARBA00022692"/>
    </source>
</evidence>
<evidence type="ECO:0000256" key="9">
    <source>
        <dbReference type="NCBIfam" id="TIGR03303"/>
    </source>
</evidence>
<sequence precursor="true">MTKTTWGALASGSTRTMRGLVAATAMGLVLQASAVLAQTQVFNAVQVSGNQRVATSTILTYAGIAQGEAVSADQLNAAGQNIRASGLFESVDVQAQGGTLAIAVVEFPTVNQISIEGNRRLRDAEFLPLIQSQPRRIYSPAVVERDTATITGLYAQNGRINASVTPRIIRLPDNRVDLVFEVRESGVTEVQRIGFVGNRSFSDRRLRGVLETKQAGLLRAIISRDTYSEERVGFDKQVLTDFYQSRGFADFTLQNVDVTLTRERDAFLITYNIQEGQQFTFGNVGASSALPEVDVDSFRRALTTRTGTSYSPGQVDRDIARLERLAIQQGLTFVAVEPVITRNDRDLSLNVDYQLVRGPRIFVERIDIEGNSTTLDRVVRNQFRTVEGDPFNPREIRQAADRIRALGFFSTAEVEAREGTTPDQVIVDVNVEEAPTGSLSFGANYNTDDGIGLVASFSEANFLGRGQGLSFQIGTGASNRRFEFGFSEPNFLDRDLRAGIDLSYRTTDNQNADYDTENFRVSPSLSFPLSESGRLSTFVAVSFADLTGEAEGISPFIQEEADGDAVTTTSLGYTYSFDNRRTGLDPTAGVVVRFGQEFGFGDTRFIKTTALAAAERRVLSEDVTLRATIEGGHLSYQEGSSRVTDRFFLNGNTFRGFEGNGVGPRDFQVDDDGNVTVDDALGGNSFAVARLEAEFPLGLPEEYGITGGVFADYGSVWDVGRDGPAGTDILYNDFTARATAGVSIFWTTPLGPLRFNFTEALLAEERDETKAFDVTISTAF</sequence>
<dbReference type="RefSeq" id="WP_089905123.1">
    <property type="nucleotide sequence ID" value="NZ_FOCI01000025.1"/>
</dbReference>
<dbReference type="Gene3D" id="2.40.160.50">
    <property type="entry name" value="membrane protein fhac: a member of the omp85/tpsb transporter family"/>
    <property type="match status" value="1"/>
</dbReference>
<keyword evidence="5 8" id="KW-0677">Repeat</keyword>
<evidence type="ECO:0000256" key="7">
    <source>
        <dbReference type="ARBA" id="ARBA00023237"/>
    </source>
</evidence>
<dbReference type="InterPro" id="IPR034746">
    <property type="entry name" value="POTRA"/>
</dbReference>
<comment type="subunit">
    <text evidence="8">Part of the Bam complex.</text>
</comment>
<dbReference type="GO" id="GO:0051205">
    <property type="term" value="P:protein insertion into membrane"/>
    <property type="evidence" value="ECO:0007669"/>
    <property type="project" value="UniProtKB-UniRule"/>
</dbReference>
<reference evidence="11 12" key="1">
    <citation type="submission" date="2016-10" db="EMBL/GenBank/DDBJ databases">
        <authorList>
            <person name="de Groot N.N."/>
        </authorList>
    </citation>
    <scope>NUCLEOTIDE SEQUENCE [LARGE SCALE GENOMIC DNA]</scope>
    <source>
        <strain evidence="11 12">DSM 16213</strain>
    </source>
</reference>
<dbReference type="GO" id="GO:0009279">
    <property type="term" value="C:cell outer membrane"/>
    <property type="evidence" value="ECO:0007669"/>
    <property type="project" value="UniProtKB-SubCell"/>
</dbReference>
<feature type="domain" description="POTRA" evidence="10">
    <location>
        <begin position="40"/>
        <end position="107"/>
    </location>
</feature>
<evidence type="ECO:0000256" key="5">
    <source>
        <dbReference type="ARBA" id="ARBA00022737"/>
    </source>
</evidence>
<comment type="similarity">
    <text evidence="8">Belongs to the BamA family.</text>
</comment>
<dbReference type="InterPro" id="IPR023707">
    <property type="entry name" value="OM_assembly_BamA"/>
</dbReference>
<dbReference type="Proteomes" id="UP000199585">
    <property type="component" value="Unassembled WGS sequence"/>
</dbReference>
<dbReference type="InterPro" id="IPR010827">
    <property type="entry name" value="BamA/TamA_POTRA"/>
</dbReference>
<keyword evidence="2 8" id="KW-1134">Transmembrane beta strand</keyword>
<evidence type="ECO:0000259" key="10">
    <source>
        <dbReference type="PROSITE" id="PS51779"/>
    </source>
</evidence>
<dbReference type="Pfam" id="PF01103">
    <property type="entry name" value="Omp85"/>
    <property type="match status" value="1"/>
</dbReference>
<keyword evidence="12" id="KW-1185">Reference proteome</keyword>
<evidence type="ECO:0000313" key="11">
    <source>
        <dbReference type="EMBL" id="SEN66223.1"/>
    </source>
</evidence>
<dbReference type="STRING" id="245187.SAMN04488003_12513"/>
<evidence type="ECO:0000256" key="4">
    <source>
        <dbReference type="ARBA" id="ARBA00022729"/>
    </source>
</evidence>
<proteinExistence type="inferred from homology"/>
<dbReference type="PANTHER" id="PTHR12815">
    <property type="entry name" value="SORTING AND ASSEMBLY MACHINERY SAMM50 PROTEIN FAMILY MEMBER"/>
    <property type="match status" value="1"/>
</dbReference>
<feature type="signal peptide" evidence="8">
    <location>
        <begin position="1"/>
        <end position="37"/>
    </location>
</feature>
<dbReference type="InterPro" id="IPR000184">
    <property type="entry name" value="Bac_surfAg_D15"/>
</dbReference>
<keyword evidence="6 8" id="KW-0472">Membrane</keyword>
<dbReference type="OrthoDB" id="9803054at2"/>
<evidence type="ECO:0000256" key="1">
    <source>
        <dbReference type="ARBA" id="ARBA00004370"/>
    </source>
</evidence>
<evidence type="ECO:0000313" key="12">
    <source>
        <dbReference type="Proteomes" id="UP000199585"/>
    </source>
</evidence>
<dbReference type="EMBL" id="FOCI01000025">
    <property type="protein sequence ID" value="SEN66223.1"/>
    <property type="molecule type" value="Genomic_DNA"/>
</dbReference>
<keyword evidence="4 8" id="KW-0732">Signal</keyword>
<dbReference type="AlphaFoldDB" id="A0A1H8IBS4"/>